<feature type="domain" description="Acyl-CoA dehydrogenase C-terminal" evidence="2">
    <location>
        <begin position="137"/>
        <end position="240"/>
    </location>
</feature>
<dbReference type="EMBL" id="CCYA01000238">
    <property type="protein sequence ID" value="CEH14031.1"/>
    <property type="molecule type" value="Genomic_DNA"/>
</dbReference>
<accession>A0A0P1BDZ4</accession>
<keyword evidence="4" id="KW-1185">Reference proteome</keyword>
<evidence type="ECO:0000259" key="2">
    <source>
        <dbReference type="Pfam" id="PF08028"/>
    </source>
</evidence>
<evidence type="ECO:0000256" key="1">
    <source>
        <dbReference type="ARBA" id="ARBA00023002"/>
    </source>
</evidence>
<name>A0A0P1BDZ4_9BASI</name>
<organism evidence="3 4">
    <name type="scientific">Ceraceosorus bombacis</name>
    <dbReference type="NCBI Taxonomy" id="401625"/>
    <lineage>
        <taxon>Eukaryota</taxon>
        <taxon>Fungi</taxon>
        <taxon>Dikarya</taxon>
        <taxon>Basidiomycota</taxon>
        <taxon>Ustilaginomycotina</taxon>
        <taxon>Exobasidiomycetes</taxon>
        <taxon>Ceraceosorales</taxon>
        <taxon>Ceraceosoraceae</taxon>
        <taxon>Ceraceosorus</taxon>
    </lineage>
</organism>
<sequence length="265" mass="28587">MSKPNGTAAASNGANGAAATFHAPPSAGGFSRIQPDPELVSYPSPTSWQSLLGYNYIWFWAAALVGTDEQRERIEQWLTQNKYFLGGAVNPRDADLHITKLGADGELDILEGTFAGESADAPHVNTRGWPYTPTPAARGTDEVYIQEGYGTLQARLWASEAQFDNVVGEASALLHTSPRPNVTAEQRSHLAIQVAAAKVVIADLGLEITSKVYEYMGARAVSGKYGFDVAFRDLRTHTLHDPIAHKRSEVGRFALNGQGPEPHAT</sequence>
<dbReference type="OrthoDB" id="5356974at2759"/>
<evidence type="ECO:0000313" key="4">
    <source>
        <dbReference type="Proteomes" id="UP000054845"/>
    </source>
</evidence>
<protein>
    <submittedName>
        <fullName evidence="3">Fmnh2-dependent monooxygenase</fullName>
    </submittedName>
</protein>
<dbReference type="GO" id="GO:0004497">
    <property type="term" value="F:monooxygenase activity"/>
    <property type="evidence" value="ECO:0007669"/>
    <property type="project" value="UniProtKB-KW"/>
</dbReference>
<keyword evidence="1" id="KW-0560">Oxidoreductase</keyword>
<evidence type="ECO:0000313" key="3">
    <source>
        <dbReference type="EMBL" id="CEH14031.1"/>
    </source>
</evidence>
<dbReference type="Proteomes" id="UP000054845">
    <property type="component" value="Unassembled WGS sequence"/>
</dbReference>
<dbReference type="InterPro" id="IPR013107">
    <property type="entry name" value="Acyl-CoA_DH_C"/>
</dbReference>
<dbReference type="SUPFAM" id="SSF47203">
    <property type="entry name" value="Acyl-CoA dehydrogenase C-terminal domain-like"/>
    <property type="match status" value="1"/>
</dbReference>
<dbReference type="InterPro" id="IPR036250">
    <property type="entry name" value="AcylCo_DH-like_C"/>
</dbReference>
<keyword evidence="3" id="KW-0503">Monooxygenase</keyword>
<dbReference type="Pfam" id="PF08028">
    <property type="entry name" value="Acyl-CoA_dh_2"/>
    <property type="match status" value="1"/>
</dbReference>
<dbReference type="AlphaFoldDB" id="A0A0P1BDZ4"/>
<dbReference type="Gene3D" id="1.20.140.10">
    <property type="entry name" value="Butyryl-CoA Dehydrogenase, subunit A, domain 3"/>
    <property type="match status" value="1"/>
</dbReference>
<dbReference type="GO" id="GO:0016627">
    <property type="term" value="F:oxidoreductase activity, acting on the CH-CH group of donors"/>
    <property type="evidence" value="ECO:0007669"/>
    <property type="project" value="InterPro"/>
</dbReference>
<proteinExistence type="predicted"/>
<reference evidence="3 4" key="1">
    <citation type="submission" date="2014-09" db="EMBL/GenBank/DDBJ databases">
        <authorList>
            <person name="Magalhaes I.L.F."/>
            <person name="Oliveira U."/>
            <person name="Santos F.R."/>
            <person name="Vidigal T.H.D.A."/>
            <person name="Brescovit A.D."/>
            <person name="Santos A.J."/>
        </authorList>
    </citation>
    <scope>NUCLEOTIDE SEQUENCE [LARGE SCALE GENOMIC DNA]</scope>
</reference>